<evidence type="ECO:0000313" key="2">
    <source>
        <dbReference type="Proteomes" id="UP000029556"/>
    </source>
</evidence>
<dbReference type="EMBL" id="JRNN01000035">
    <property type="protein sequence ID" value="KGF35829.1"/>
    <property type="molecule type" value="Genomic_DNA"/>
</dbReference>
<dbReference type="AlphaFoldDB" id="A0A096BRJ3"/>
<name>A0A096BRJ3_9BACT</name>
<evidence type="ECO:0008006" key="3">
    <source>
        <dbReference type="Google" id="ProtNLM"/>
    </source>
</evidence>
<dbReference type="InterPro" id="IPR046111">
    <property type="entry name" value="DUF6048"/>
</dbReference>
<organism evidence="1 2">
    <name type="scientific">Hoylesella buccalis DNF00853</name>
    <dbReference type="NCBI Taxonomy" id="1401074"/>
    <lineage>
        <taxon>Bacteria</taxon>
        <taxon>Pseudomonadati</taxon>
        <taxon>Bacteroidota</taxon>
        <taxon>Bacteroidia</taxon>
        <taxon>Bacteroidales</taxon>
        <taxon>Prevotellaceae</taxon>
        <taxon>Hoylesella</taxon>
    </lineage>
</organism>
<comment type="caution">
    <text evidence="1">The sequence shown here is derived from an EMBL/GenBank/DDBJ whole genome shotgun (WGS) entry which is preliminary data.</text>
</comment>
<sequence length="230" mass="26186">MLQKHISISISRAICISLLLVAQVAVMAQRRKAIVIQPKDTLSLFRHIAVSGDLVGVAQMQFSDYGQYEVAARVSLRNKYFPIVELGYGQADSEDPSTHLHYTSKAPYGRIGVDFNMMKNKNDDYRLYVGVRYGYSKFKYSVTHPGLQDPVWKTQIPFDLTDIDNQYHWMEGVVGVDAKIWGPFRLGWSVRYKRRLANTKNEAGHPWYVPGFGKYSGTPLGGTFNVIIEW</sequence>
<dbReference type="Pfam" id="PF19515">
    <property type="entry name" value="DUF6048"/>
    <property type="match status" value="1"/>
</dbReference>
<protein>
    <recommendedName>
        <fullName evidence="3">Outer membrane protein beta-barrel domain-containing protein</fullName>
    </recommendedName>
</protein>
<reference evidence="1 2" key="1">
    <citation type="submission" date="2014-07" db="EMBL/GenBank/DDBJ databases">
        <authorList>
            <person name="McCorrison J."/>
            <person name="Sanka R."/>
            <person name="Torralba M."/>
            <person name="Gillis M."/>
            <person name="Haft D.H."/>
            <person name="Methe B."/>
            <person name="Sutton G."/>
            <person name="Nelson K.E."/>
        </authorList>
    </citation>
    <scope>NUCLEOTIDE SEQUENCE [LARGE SCALE GENOMIC DNA]</scope>
    <source>
        <strain evidence="1 2">DNF00853</strain>
    </source>
</reference>
<proteinExistence type="predicted"/>
<evidence type="ECO:0000313" key="1">
    <source>
        <dbReference type="EMBL" id="KGF35829.1"/>
    </source>
</evidence>
<accession>A0A096BRJ3</accession>
<dbReference type="Proteomes" id="UP000029556">
    <property type="component" value="Unassembled WGS sequence"/>
</dbReference>
<gene>
    <name evidence="1" type="ORF">HMPREF2137_03825</name>
</gene>